<dbReference type="Proteomes" id="UP000683429">
    <property type="component" value="Chromosome"/>
</dbReference>
<feature type="region of interest" description="Disordered" evidence="1">
    <location>
        <begin position="34"/>
        <end position="64"/>
    </location>
</feature>
<organism evidence="5 6">
    <name type="scientific">Paenibacillus sophorae</name>
    <dbReference type="NCBI Taxonomy" id="1333845"/>
    <lineage>
        <taxon>Bacteria</taxon>
        <taxon>Bacillati</taxon>
        <taxon>Bacillota</taxon>
        <taxon>Bacilli</taxon>
        <taxon>Bacillales</taxon>
        <taxon>Paenibacillaceae</taxon>
        <taxon>Paenibacillus</taxon>
    </lineage>
</organism>
<dbReference type="EMBL" id="CP076607">
    <property type="protein sequence ID" value="QWU15208.1"/>
    <property type="molecule type" value="Genomic_DNA"/>
</dbReference>
<dbReference type="STRING" id="1333845.SAMN04487895_108138"/>
<name>A0A1H8QA10_9BACL</name>
<reference evidence="4 7" key="2">
    <citation type="submission" date="2021-06" db="EMBL/GenBank/DDBJ databases">
        <title>Whole genome sequence of Paenibacillus sophorae DSM23020 for comparative genomics.</title>
        <authorList>
            <person name="Kim M.-J."/>
            <person name="Lee G."/>
            <person name="Shin J.-H."/>
        </authorList>
    </citation>
    <scope>NUCLEOTIDE SEQUENCE [LARGE SCALE GENOMIC DNA]</scope>
    <source>
        <strain evidence="4 7">DSM 23020</strain>
    </source>
</reference>
<accession>A0A1H8QA10</accession>
<dbReference type="EMBL" id="FODH01000008">
    <property type="protein sequence ID" value="SEO51069.1"/>
    <property type="molecule type" value="Genomic_DNA"/>
</dbReference>
<proteinExistence type="predicted"/>
<evidence type="ECO:0000313" key="7">
    <source>
        <dbReference type="Proteomes" id="UP000683429"/>
    </source>
</evidence>
<dbReference type="RefSeq" id="WP_051500675.1">
    <property type="nucleotide sequence ID" value="NZ_CP076607.1"/>
</dbReference>
<reference evidence="5 6" key="1">
    <citation type="submission" date="2016-10" db="EMBL/GenBank/DDBJ databases">
        <authorList>
            <person name="de Groot N.N."/>
        </authorList>
    </citation>
    <scope>NUCLEOTIDE SEQUENCE [LARGE SCALE GENOMIC DNA]</scope>
    <source>
        <strain evidence="5 6">CGMCC 1.10238</strain>
    </source>
</reference>
<gene>
    <name evidence="4" type="ORF">KP014_25520</name>
    <name evidence="5" type="ORF">SAMN04487895_108138</name>
</gene>
<protein>
    <submittedName>
        <fullName evidence="4">SpoIID/LytB domain-containing protein</fullName>
    </submittedName>
    <submittedName>
        <fullName evidence="5">Stage II sporulation protein</fullName>
    </submittedName>
</protein>
<keyword evidence="7" id="KW-1185">Reference proteome</keyword>
<sequence length="253" mass="27217">MKKIGNILLTAILLSVFSFNLAFADEIYPHAGDDRPANGTGDTTPAFAGPASSKNNAVSPQSEPGTHLVTVFSEPSTIIVSIYNRDSTGKETTYIGNTTVDFETYVKDVLPNEWYESWGSDGQAALEAGALAVKTFGWFHVISWKKDPNHNANVSNGTNSQMYNKGSNQPNCNTAVNSMANYVIGKVTFGNGTATGTIVETPYRANQTTPGSIMGQYGTYTDAKNGLNAAQIVEKWYSNLGVDKWAKQVPVPN</sequence>
<dbReference type="InterPro" id="IPR013693">
    <property type="entry name" value="SpoIID/LytB_N"/>
</dbReference>
<dbReference type="Proteomes" id="UP000198809">
    <property type="component" value="Unassembled WGS sequence"/>
</dbReference>
<evidence type="ECO:0000313" key="6">
    <source>
        <dbReference type="Proteomes" id="UP000198809"/>
    </source>
</evidence>
<dbReference type="AlphaFoldDB" id="A0A1H8QA10"/>
<evidence type="ECO:0000313" key="5">
    <source>
        <dbReference type="EMBL" id="SEO51069.1"/>
    </source>
</evidence>
<evidence type="ECO:0000313" key="4">
    <source>
        <dbReference type="EMBL" id="QWU15208.1"/>
    </source>
</evidence>
<evidence type="ECO:0000259" key="3">
    <source>
        <dbReference type="Pfam" id="PF08486"/>
    </source>
</evidence>
<feature type="chain" id="PRO_5011617116" evidence="2">
    <location>
        <begin position="25"/>
        <end position="253"/>
    </location>
</feature>
<evidence type="ECO:0000256" key="1">
    <source>
        <dbReference type="SAM" id="MobiDB-lite"/>
    </source>
</evidence>
<feature type="compositionally biased region" description="Polar residues" evidence="1">
    <location>
        <begin position="52"/>
        <end position="64"/>
    </location>
</feature>
<dbReference type="Pfam" id="PF08486">
    <property type="entry name" value="SpoIID"/>
    <property type="match status" value="1"/>
</dbReference>
<keyword evidence="2" id="KW-0732">Signal</keyword>
<feature type="domain" description="Sporulation stage II protein D amidase enhancer LytB N-terminal" evidence="3">
    <location>
        <begin position="98"/>
        <end position="183"/>
    </location>
</feature>
<feature type="signal peptide" evidence="2">
    <location>
        <begin position="1"/>
        <end position="24"/>
    </location>
</feature>
<evidence type="ECO:0000256" key="2">
    <source>
        <dbReference type="SAM" id="SignalP"/>
    </source>
</evidence>